<comment type="caution">
    <text evidence="4">The sequence shown here is derived from an EMBL/GenBank/DDBJ whole genome shotgun (WGS) entry which is preliminary data.</text>
</comment>
<dbReference type="PROSITE" id="PS51375">
    <property type="entry name" value="PPR"/>
    <property type="match status" value="1"/>
</dbReference>
<organism evidence="4 5">
    <name type="scientific">Gigaspora margarita</name>
    <dbReference type="NCBI Taxonomy" id="4874"/>
    <lineage>
        <taxon>Eukaryota</taxon>
        <taxon>Fungi</taxon>
        <taxon>Fungi incertae sedis</taxon>
        <taxon>Mucoromycota</taxon>
        <taxon>Glomeromycotina</taxon>
        <taxon>Glomeromycetes</taxon>
        <taxon>Diversisporales</taxon>
        <taxon>Gigasporaceae</taxon>
        <taxon>Gigaspora</taxon>
    </lineage>
</organism>
<sequence length="472" mass="54933">MIKLIREIPINFLKLDINQQIIKRRLVAKTLTPININNINNINNDNIFNKQNDIIYPLITKNKSFSTENFDMKFKHCNNITQLKNVVNRLFYKYHVPHQHSIIAALKACSRLIDEIDEIETNKYKHSKINSNNNNNNNNNHNNNNKELILVNSINEDLKNYWLEIPEEKTYYTVEEVMEIAVKIFERIPSGNKTTRVYNEYINVFGSAKRTDLAYAIYNSMLTSNTVTVKPDINTYKTLIIACANKMELGRAFATIDRSTISIIKKDYKTDWVQWIKNIAIGMFGAKWIAYGYLFLAQDFELIISTGKVAVIGIGIGAFLTTRLTMITMLKDVVNLAQERKVSRVKLDLNKVTPTELYKMTPQEIRNYMYTFLMRTLLKNGSLNEALIVLHHMTNNETPLSKETYNGIIKNLCRMKMSKIALETIEKFQEHGFHPNAETFLPVYQSLKKQGNIEEFIRLHRLMRDKDVLLKE</sequence>
<dbReference type="Gene3D" id="1.25.40.10">
    <property type="entry name" value="Tetratricopeptide repeat domain"/>
    <property type="match status" value="2"/>
</dbReference>
<feature type="transmembrane region" description="Helical" evidence="3">
    <location>
        <begin position="302"/>
        <end position="321"/>
    </location>
</feature>
<dbReference type="Proteomes" id="UP000439903">
    <property type="component" value="Unassembled WGS sequence"/>
</dbReference>
<evidence type="ECO:0000313" key="5">
    <source>
        <dbReference type="Proteomes" id="UP000439903"/>
    </source>
</evidence>
<dbReference type="PANTHER" id="PTHR47941">
    <property type="entry name" value="PENTATRICOPEPTIDE REPEAT-CONTAINING PROTEIN 3, MITOCHONDRIAL"/>
    <property type="match status" value="1"/>
</dbReference>
<dbReference type="InterPro" id="IPR011990">
    <property type="entry name" value="TPR-like_helical_dom_sf"/>
</dbReference>
<keyword evidence="3" id="KW-1133">Transmembrane helix</keyword>
<dbReference type="InterPro" id="IPR002885">
    <property type="entry name" value="PPR_rpt"/>
</dbReference>
<dbReference type="NCBIfam" id="TIGR00756">
    <property type="entry name" value="PPR"/>
    <property type="match status" value="1"/>
</dbReference>
<feature type="repeat" description="PPR" evidence="2">
    <location>
        <begin position="401"/>
        <end position="435"/>
    </location>
</feature>
<proteinExistence type="predicted"/>
<protein>
    <submittedName>
        <fullName evidence="4">Pentatricopeptide repeat-containing protein 70</fullName>
    </submittedName>
</protein>
<keyword evidence="1" id="KW-0677">Repeat</keyword>
<evidence type="ECO:0000256" key="2">
    <source>
        <dbReference type="PROSITE-ProRule" id="PRU00708"/>
    </source>
</evidence>
<evidence type="ECO:0000313" key="4">
    <source>
        <dbReference type="EMBL" id="KAF0434214.1"/>
    </source>
</evidence>
<name>A0A8H3XAG3_GIGMA</name>
<reference evidence="4 5" key="1">
    <citation type="journal article" date="2019" name="Environ. Microbiol.">
        <title>At the nexus of three kingdoms: the genome of the mycorrhizal fungus Gigaspora margarita provides insights into plant, endobacterial and fungal interactions.</title>
        <authorList>
            <person name="Venice F."/>
            <person name="Ghignone S."/>
            <person name="Salvioli di Fossalunga A."/>
            <person name="Amselem J."/>
            <person name="Novero M."/>
            <person name="Xianan X."/>
            <person name="Sedzielewska Toro K."/>
            <person name="Morin E."/>
            <person name="Lipzen A."/>
            <person name="Grigoriev I.V."/>
            <person name="Henrissat B."/>
            <person name="Martin F.M."/>
            <person name="Bonfante P."/>
        </authorList>
    </citation>
    <scope>NUCLEOTIDE SEQUENCE [LARGE SCALE GENOMIC DNA]</scope>
    <source>
        <strain evidence="4 5">BEG34</strain>
    </source>
</reference>
<dbReference type="EMBL" id="WTPW01001458">
    <property type="protein sequence ID" value="KAF0434214.1"/>
    <property type="molecule type" value="Genomic_DNA"/>
</dbReference>
<gene>
    <name evidence="4" type="ORF">F8M41_004923</name>
</gene>
<keyword evidence="3" id="KW-0812">Transmembrane</keyword>
<dbReference type="AlphaFoldDB" id="A0A8H3XAG3"/>
<dbReference type="Pfam" id="PF01535">
    <property type="entry name" value="PPR"/>
    <property type="match status" value="2"/>
</dbReference>
<keyword evidence="5" id="KW-1185">Reference proteome</keyword>
<evidence type="ECO:0000256" key="1">
    <source>
        <dbReference type="ARBA" id="ARBA00022737"/>
    </source>
</evidence>
<accession>A0A8H3XAG3</accession>
<keyword evidence="3" id="KW-0472">Membrane</keyword>
<feature type="transmembrane region" description="Helical" evidence="3">
    <location>
        <begin position="275"/>
        <end position="296"/>
    </location>
</feature>
<evidence type="ECO:0000256" key="3">
    <source>
        <dbReference type="SAM" id="Phobius"/>
    </source>
</evidence>
<dbReference type="OrthoDB" id="185373at2759"/>